<dbReference type="GO" id="GO:0016020">
    <property type="term" value="C:membrane"/>
    <property type="evidence" value="ECO:0007669"/>
    <property type="project" value="TreeGrafter"/>
</dbReference>
<dbReference type="AlphaFoldDB" id="A0A0R2I3V5"/>
<dbReference type="InterPro" id="IPR010721">
    <property type="entry name" value="UstE-like"/>
</dbReference>
<keyword evidence="1" id="KW-1133">Transmembrane helix</keyword>
<dbReference type="PATRIC" id="fig|1449336.4.peg.883"/>
<dbReference type="RefSeq" id="WP_034573096.1">
    <property type="nucleotide sequence ID" value="NZ_JQBS01000024.1"/>
</dbReference>
<feature type="transmembrane region" description="Helical" evidence="1">
    <location>
        <begin position="211"/>
        <end position="230"/>
    </location>
</feature>
<keyword evidence="1" id="KW-0472">Membrane</keyword>
<evidence type="ECO:0000256" key="1">
    <source>
        <dbReference type="SAM" id="Phobius"/>
    </source>
</evidence>
<dbReference type="Pfam" id="PF06966">
    <property type="entry name" value="DUF1295"/>
    <property type="match status" value="1"/>
</dbReference>
<evidence type="ECO:0000313" key="2">
    <source>
        <dbReference type="EMBL" id="KRN56615.1"/>
    </source>
</evidence>
<accession>A0A0R2I3V5</accession>
<organism evidence="2 3">
    <name type="scientific">Carnobacterium divergens DSM 20623</name>
    <dbReference type="NCBI Taxonomy" id="1449336"/>
    <lineage>
        <taxon>Bacteria</taxon>
        <taxon>Bacillati</taxon>
        <taxon>Bacillota</taxon>
        <taxon>Bacilli</taxon>
        <taxon>Lactobacillales</taxon>
        <taxon>Carnobacteriaceae</taxon>
        <taxon>Carnobacterium</taxon>
    </lineage>
</organism>
<dbReference type="PROSITE" id="PS50244">
    <property type="entry name" value="S5A_REDUCTASE"/>
    <property type="match status" value="1"/>
</dbReference>
<dbReference type="Gene3D" id="1.20.120.1630">
    <property type="match status" value="1"/>
</dbReference>
<feature type="transmembrane region" description="Helical" evidence="1">
    <location>
        <begin position="105"/>
        <end position="129"/>
    </location>
</feature>
<dbReference type="EMBL" id="JQBS01000024">
    <property type="protein sequence ID" value="KRN56615.1"/>
    <property type="molecule type" value="Genomic_DNA"/>
</dbReference>
<dbReference type="PANTHER" id="PTHR32251:SF17">
    <property type="entry name" value="STEROID 5-ALPHA REDUCTASE C-TERMINAL DOMAIN-CONTAINING PROTEIN"/>
    <property type="match status" value="1"/>
</dbReference>
<keyword evidence="3" id="KW-1185">Reference proteome</keyword>
<protein>
    <submittedName>
        <fullName evidence="2">Uncharacterized protein</fullName>
    </submittedName>
</protein>
<reference evidence="2 3" key="1">
    <citation type="journal article" date="2015" name="Genome Announc.">
        <title>Expanding the biotechnology potential of lactobacilli through comparative genomics of 213 strains and associated genera.</title>
        <authorList>
            <person name="Sun Z."/>
            <person name="Harris H.M."/>
            <person name="McCann A."/>
            <person name="Guo C."/>
            <person name="Argimon S."/>
            <person name="Zhang W."/>
            <person name="Yang X."/>
            <person name="Jeffery I.B."/>
            <person name="Cooney J.C."/>
            <person name="Kagawa T.F."/>
            <person name="Liu W."/>
            <person name="Song Y."/>
            <person name="Salvetti E."/>
            <person name="Wrobel A."/>
            <person name="Rasinkangas P."/>
            <person name="Parkhill J."/>
            <person name="Rea M.C."/>
            <person name="O'Sullivan O."/>
            <person name="Ritari J."/>
            <person name="Douillard F.P."/>
            <person name="Paul Ross R."/>
            <person name="Yang R."/>
            <person name="Briner A.E."/>
            <person name="Felis G.E."/>
            <person name="de Vos W.M."/>
            <person name="Barrangou R."/>
            <person name="Klaenhammer T.R."/>
            <person name="Caufield P.W."/>
            <person name="Cui Y."/>
            <person name="Zhang H."/>
            <person name="O'Toole P.W."/>
        </authorList>
    </citation>
    <scope>NUCLEOTIDE SEQUENCE [LARGE SCALE GENOMIC DNA]</scope>
    <source>
        <strain evidence="2 3">DSM 20623</strain>
    </source>
</reference>
<dbReference type="PANTHER" id="PTHR32251">
    <property type="entry name" value="3-OXO-5-ALPHA-STEROID 4-DEHYDROGENASE"/>
    <property type="match status" value="1"/>
</dbReference>
<gene>
    <name evidence="2" type="ORF">IV74_GL000863</name>
</gene>
<dbReference type="eggNOG" id="COG3752">
    <property type="taxonomic scope" value="Bacteria"/>
</dbReference>
<feature type="transmembrane region" description="Helical" evidence="1">
    <location>
        <begin position="56"/>
        <end position="74"/>
    </location>
</feature>
<sequence>MGNAYVLSGVLLVIYFTILFIIAQLLNNNSIVDLAWGPGFIIVALASYFSTGTPTFAGMWVTLLVLIWGMRLFYHLARRNIGKPEDYRYVNMRKRWGNHFPRLKAYLNVFVLQGVLLYIVSLPILLINTTKVDSFYWWNTVGIAIWGIGFFFEVVGDWQLTKFKQHAENHGQLLTTGLWSLTRHPNYFGEALSWWGIYVITLTTVANLWGIIGPIIITLLLLYVSGVPLLEKKYKDRPDFIEYAKKTAKFFPVIGRKGL</sequence>
<dbReference type="Proteomes" id="UP000051658">
    <property type="component" value="Unassembled WGS sequence"/>
</dbReference>
<name>A0A0R2I3V5_CARDV</name>
<evidence type="ECO:0000313" key="3">
    <source>
        <dbReference type="Proteomes" id="UP000051658"/>
    </source>
</evidence>
<proteinExistence type="predicted"/>
<comment type="caution">
    <text evidence="2">The sequence shown here is derived from an EMBL/GenBank/DDBJ whole genome shotgun (WGS) entry which is preliminary data.</text>
</comment>
<feature type="transmembrane region" description="Helical" evidence="1">
    <location>
        <begin position="6"/>
        <end position="26"/>
    </location>
</feature>
<keyword evidence="1" id="KW-0812">Transmembrane</keyword>
<feature type="transmembrane region" description="Helical" evidence="1">
    <location>
        <begin position="135"/>
        <end position="155"/>
    </location>
</feature>
<dbReference type="GeneID" id="89589940"/>